<dbReference type="OrthoDB" id="878460at2"/>
<comment type="caution">
    <text evidence="1">The sequence shown here is derived from an EMBL/GenBank/DDBJ whole genome shotgun (WGS) entry which is preliminary data.</text>
</comment>
<organism evidence="1 2">
    <name type="scientific">Hymenobacter chitinivorans DSM 11115</name>
    <dbReference type="NCBI Taxonomy" id="1121954"/>
    <lineage>
        <taxon>Bacteria</taxon>
        <taxon>Pseudomonadati</taxon>
        <taxon>Bacteroidota</taxon>
        <taxon>Cytophagia</taxon>
        <taxon>Cytophagales</taxon>
        <taxon>Hymenobacteraceae</taxon>
        <taxon>Hymenobacter</taxon>
    </lineage>
</organism>
<evidence type="ECO:0000313" key="2">
    <source>
        <dbReference type="Proteomes" id="UP000228535"/>
    </source>
</evidence>
<dbReference type="RefSeq" id="WP_100334976.1">
    <property type="nucleotide sequence ID" value="NZ_PGFA01000001.1"/>
</dbReference>
<accession>A0A2M9BMS6</accession>
<dbReference type="EMBL" id="PGFA01000001">
    <property type="protein sequence ID" value="PJJ59251.1"/>
    <property type="molecule type" value="Genomic_DNA"/>
</dbReference>
<proteinExistence type="predicted"/>
<sequence>MNLDAELRGLPTREAAFYVRLGLLLELLTLADVSDWTDEVLWREEEPAEFFLTLYGLLRTGRPRVPTYLKAAFPAETYSARPLLGWLQQQWATGRWPLSQLIRSLYRLRTLVHSDQEVGWIYALAADYEQAAGGPPEELLPVQQETEAFLACYREYTFANREKWPQLDAKVEGYLANLRQ</sequence>
<gene>
    <name evidence="1" type="ORF">CLV45_0667</name>
</gene>
<reference evidence="1 2" key="1">
    <citation type="submission" date="2017-11" db="EMBL/GenBank/DDBJ databases">
        <title>Genomic Encyclopedia of Archaeal and Bacterial Type Strains, Phase II (KMG-II): From Individual Species to Whole Genera.</title>
        <authorList>
            <person name="Goeker M."/>
        </authorList>
    </citation>
    <scope>NUCLEOTIDE SEQUENCE [LARGE SCALE GENOMIC DNA]</scope>
    <source>
        <strain evidence="1 2">DSM 11115</strain>
    </source>
</reference>
<evidence type="ECO:0000313" key="1">
    <source>
        <dbReference type="EMBL" id="PJJ59251.1"/>
    </source>
</evidence>
<protein>
    <submittedName>
        <fullName evidence="1">Uncharacterized protein</fullName>
    </submittedName>
</protein>
<dbReference type="Proteomes" id="UP000228535">
    <property type="component" value="Unassembled WGS sequence"/>
</dbReference>
<dbReference type="AlphaFoldDB" id="A0A2M9BMS6"/>
<keyword evidence="2" id="KW-1185">Reference proteome</keyword>
<name>A0A2M9BMS6_9BACT</name>